<keyword evidence="2" id="KW-1003">Cell membrane</keyword>
<evidence type="ECO:0000256" key="3">
    <source>
        <dbReference type="ARBA" id="ARBA00022692"/>
    </source>
</evidence>
<dbReference type="Proteomes" id="UP000483035">
    <property type="component" value="Unassembled WGS sequence"/>
</dbReference>
<evidence type="ECO:0000313" key="7">
    <source>
        <dbReference type="EMBL" id="NEI74839.1"/>
    </source>
</evidence>
<gene>
    <name evidence="7" type="ORF">GR212_35455</name>
</gene>
<dbReference type="Pfam" id="PF09678">
    <property type="entry name" value="Caa3_CtaG"/>
    <property type="match status" value="1"/>
</dbReference>
<dbReference type="GO" id="GO:0005886">
    <property type="term" value="C:plasma membrane"/>
    <property type="evidence" value="ECO:0007669"/>
    <property type="project" value="UniProtKB-SubCell"/>
</dbReference>
<dbReference type="InterPro" id="IPR019108">
    <property type="entry name" value="Caa3_assmbl_CtaG-rel"/>
</dbReference>
<name>A0A6L9UHJ1_9HYPH</name>
<feature type="transmembrane region" description="Helical" evidence="6">
    <location>
        <begin position="195"/>
        <end position="215"/>
    </location>
</feature>
<keyword evidence="5 6" id="KW-0472">Membrane</keyword>
<feature type="transmembrane region" description="Helical" evidence="6">
    <location>
        <begin position="167"/>
        <end position="189"/>
    </location>
</feature>
<dbReference type="EMBL" id="WUEY01000041">
    <property type="protein sequence ID" value="NEI74839.1"/>
    <property type="molecule type" value="Genomic_DNA"/>
</dbReference>
<feature type="transmembrane region" description="Helical" evidence="6">
    <location>
        <begin position="21"/>
        <end position="41"/>
    </location>
</feature>
<sequence length="315" mass="35229">MAAITARASDASRTPRVDGDLKLVGLILLAGALEAILVERYPGSLPLWMPYEFSWGVFLSRAIGIVLYLRGLRRLPVATGANGWRKAAFLIGVGLIYASMQTWLDYAAQHMFFIHRLQHLFLHHTGPFLIALSNPDEAIWEGLPAGVRKKLQHRALVRIMGALQQPILASFLFVALIYIWPIPSIHFWAMLDPTLYTAMNWSVTIDGILFWSLILDPRPKPVARISYGTRFIAVIVVMFPQILLGACVVFAGRDIYPVYNICGRILPISGLQDQTYAGMILWIPSTMMSIIGALLVLNFMRLNEESEVLANRGLQ</sequence>
<evidence type="ECO:0000256" key="5">
    <source>
        <dbReference type="ARBA" id="ARBA00023136"/>
    </source>
</evidence>
<evidence type="ECO:0000256" key="1">
    <source>
        <dbReference type="ARBA" id="ARBA00004651"/>
    </source>
</evidence>
<evidence type="ECO:0000256" key="4">
    <source>
        <dbReference type="ARBA" id="ARBA00022989"/>
    </source>
</evidence>
<evidence type="ECO:0000313" key="8">
    <source>
        <dbReference type="Proteomes" id="UP000483035"/>
    </source>
</evidence>
<protein>
    <submittedName>
        <fullName evidence="7">Cytochrome c oxidase assembly protein</fullName>
    </submittedName>
</protein>
<feature type="transmembrane region" description="Helical" evidence="6">
    <location>
        <begin position="276"/>
        <end position="297"/>
    </location>
</feature>
<reference evidence="7 8" key="1">
    <citation type="submission" date="2019-12" db="EMBL/GenBank/DDBJ databases">
        <title>Rhizobium genotypes associated with high levels of biological nitrogen fixation by grain legumes in a temperate-maritime cropping system.</title>
        <authorList>
            <person name="Maluk M."/>
            <person name="Francesc Ferrando Molina F."/>
            <person name="Lopez Del Egido L."/>
            <person name="Lafos M."/>
            <person name="Langarica-Fuentes A."/>
            <person name="Gebre Yohannes G."/>
            <person name="Young M.W."/>
            <person name="Martin P."/>
            <person name="Gantlett R."/>
            <person name="Kenicer G."/>
            <person name="Hawes C."/>
            <person name="Begg G.S."/>
            <person name="Quilliam R.S."/>
            <person name="Squire G.R."/>
            <person name="Poole P.S."/>
            <person name="Young P.W."/>
            <person name="Iannetta P.M."/>
            <person name="James E.K."/>
        </authorList>
    </citation>
    <scope>NUCLEOTIDE SEQUENCE [LARGE SCALE GENOMIC DNA]</scope>
    <source>
        <strain evidence="7 8">JHI1118</strain>
    </source>
</reference>
<comment type="subcellular location">
    <subcellularLocation>
        <location evidence="1">Cell membrane</location>
        <topology evidence="1">Multi-pass membrane protein</topology>
    </subcellularLocation>
</comment>
<dbReference type="RefSeq" id="WP_163994558.1">
    <property type="nucleotide sequence ID" value="NZ_WUEY01000041.1"/>
</dbReference>
<dbReference type="AlphaFoldDB" id="A0A6L9UHJ1"/>
<evidence type="ECO:0000256" key="6">
    <source>
        <dbReference type="SAM" id="Phobius"/>
    </source>
</evidence>
<feature type="transmembrane region" description="Helical" evidence="6">
    <location>
        <begin position="227"/>
        <end position="251"/>
    </location>
</feature>
<keyword evidence="3 6" id="KW-0812">Transmembrane</keyword>
<feature type="transmembrane region" description="Helical" evidence="6">
    <location>
        <begin position="53"/>
        <end position="69"/>
    </location>
</feature>
<keyword evidence="4 6" id="KW-1133">Transmembrane helix</keyword>
<organism evidence="7 8">
    <name type="scientific">Rhizobium lusitanum</name>
    <dbReference type="NCBI Taxonomy" id="293958"/>
    <lineage>
        <taxon>Bacteria</taxon>
        <taxon>Pseudomonadati</taxon>
        <taxon>Pseudomonadota</taxon>
        <taxon>Alphaproteobacteria</taxon>
        <taxon>Hyphomicrobiales</taxon>
        <taxon>Rhizobiaceae</taxon>
        <taxon>Rhizobium/Agrobacterium group</taxon>
        <taxon>Rhizobium</taxon>
    </lineage>
</organism>
<comment type="caution">
    <text evidence="7">The sequence shown here is derived from an EMBL/GenBank/DDBJ whole genome shotgun (WGS) entry which is preliminary data.</text>
</comment>
<proteinExistence type="predicted"/>
<accession>A0A6L9UHJ1</accession>
<evidence type="ECO:0000256" key="2">
    <source>
        <dbReference type="ARBA" id="ARBA00022475"/>
    </source>
</evidence>